<gene>
    <name evidence="2" type="ORF">H9950_03815</name>
</gene>
<keyword evidence="1" id="KW-0472">Membrane</keyword>
<accession>A0A9D2HWX3</accession>
<dbReference type="AlphaFoldDB" id="A0A9D2HWX3"/>
<reference evidence="2" key="2">
    <citation type="submission" date="2021-04" db="EMBL/GenBank/DDBJ databases">
        <authorList>
            <person name="Gilroy R."/>
        </authorList>
    </citation>
    <scope>NUCLEOTIDE SEQUENCE</scope>
    <source>
        <strain evidence="2">ChiHjej12B11-9795</strain>
    </source>
</reference>
<name>A0A9D2HWX3_9BACE</name>
<evidence type="ECO:0000313" key="3">
    <source>
        <dbReference type="Proteomes" id="UP000823862"/>
    </source>
</evidence>
<evidence type="ECO:0000313" key="2">
    <source>
        <dbReference type="EMBL" id="HJA85312.1"/>
    </source>
</evidence>
<sequence>MTAKKKHCPACGQKISLSLRMHYLLWGTAHEITCPHCGARLHPTKSHFFLCFNLGGATALLSFWGYILYVEDNFFEAIAFAVGMCVLLVLIIALVTLRTIRFTE</sequence>
<feature type="transmembrane region" description="Helical" evidence="1">
    <location>
        <begin position="74"/>
        <end position="97"/>
    </location>
</feature>
<protein>
    <recommendedName>
        <fullName evidence="4">Cxxc_20_cxxc protein</fullName>
    </recommendedName>
</protein>
<keyword evidence="1" id="KW-1133">Transmembrane helix</keyword>
<evidence type="ECO:0008006" key="4">
    <source>
        <dbReference type="Google" id="ProtNLM"/>
    </source>
</evidence>
<evidence type="ECO:0000256" key="1">
    <source>
        <dbReference type="SAM" id="Phobius"/>
    </source>
</evidence>
<dbReference type="Proteomes" id="UP000823862">
    <property type="component" value="Unassembled WGS sequence"/>
</dbReference>
<reference evidence="2" key="1">
    <citation type="journal article" date="2021" name="PeerJ">
        <title>Extensive microbial diversity within the chicken gut microbiome revealed by metagenomics and culture.</title>
        <authorList>
            <person name="Gilroy R."/>
            <person name="Ravi A."/>
            <person name="Getino M."/>
            <person name="Pursley I."/>
            <person name="Horton D.L."/>
            <person name="Alikhan N.F."/>
            <person name="Baker D."/>
            <person name="Gharbi K."/>
            <person name="Hall N."/>
            <person name="Watson M."/>
            <person name="Adriaenssens E.M."/>
            <person name="Foster-Nyarko E."/>
            <person name="Jarju S."/>
            <person name="Secka A."/>
            <person name="Antonio M."/>
            <person name="Oren A."/>
            <person name="Chaudhuri R.R."/>
            <person name="La Ragione R."/>
            <person name="Hildebrand F."/>
            <person name="Pallen M.J."/>
        </authorList>
    </citation>
    <scope>NUCLEOTIDE SEQUENCE</scope>
    <source>
        <strain evidence="2">ChiHjej12B11-9795</strain>
    </source>
</reference>
<proteinExistence type="predicted"/>
<feature type="transmembrane region" description="Helical" evidence="1">
    <location>
        <begin position="48"/>
        <end position="68"/>
    </location>
</feature>
<dbReference type="EMBL" id="DWZI01000021">
    <property type="protein sequence ID" value="HJA85312.1"/>
    <property type="molecule type" value="Genomic_DNA"/>
</dbReference>
<organism evidence="2 3">
    <name type="scientific">Candidatus Bacteroides avicola</name>
    <dbReference type="NCBI Taxonomy" id="2838468"/>
    <lineage>
        <taxon>Bacteria</taxon>
        <taxon>Pseudomonadati</taxon>
        <taxon>Bacteroidota</taxon>
        <taxon>Bacteroidia</taxon>
        <taxon>Bacteroidales</taxon>
        <taxon>Bacteroidaceae</taxon>
        <taxon>Bacteroides</taxon>
    </lineage>
</organism>
<keyword evidence="1" id="KW-0812">Transmembrane</keyword>
<comment type="caution">
    <text evidence="2">The sequence shown here is derived from an EMBL/GenBank/DDBJ whole genome shotgun (WGS) entry which is preliminary data.</text>
</comment>